<feature type="binding site" evidence="7">
    <location>
        <position position="245"/>
    </location>
    <ligand>
        <name>Zn(2+)</name>
        <dbReference type="ChEBI" id="CHEBI:29105"/>
        <label>1</label>
    </ligand>
</feature>
<keyword evidence="3 7" id="KW-0479">Metal-binding</keyword>
<gene>
    <name evidence="10" type="ORF">TRAPUB_11001</name>
</gene>
<dbReference type="OrthoDB" id="3064516at2759"/>
<keyword evidence="11" id="KW-1185">Reference proteome</keyword>
<feature type="binding site" evidence="7">
    <location>
        <position position="590"/>
    </location>
    <ligand>
        <name>Zn(2+)</name>
        <dbReference type="ChEBI" id="CHEBI:29105"/>
        <label>1</label>
    </ligand>
</feature>
<evidence type="ECO:0000256" key="2">
    <source>
        <dbReference type="ARBA" id="ARBA00022670"/>
    </source>
</evidence>
<dbReference type="InterPro" id="IPR017141">
    <property type="entry name" value="Pept_M20_carboxypep"/>
</dbReference>
<keyword evidence="5 7" id="KW-0862">Zinc</keyword>
<evidence type="ECO:0000256" key="6">
    <source>
        <dbReference type="PIRSR" id="PIRSR037217-1"/>
    </source>
</evidence>
<sequence length="622" mass="67694">MQQTEEASRLYPGRTAADLQVDEKVNFYDTLPSYDVADQSSGRPKTKRFFAVALCSALGLTLFYLGARSPHLRGCGSAARTRVQEHLSSLSWGDHAEASAVCPQTTAIAPQKNVAFLDTLEAEYGTDAFKLKAYESLGGAVRVPTVAYDDLKPPGQDERWEIFGELHAYLEQRFPLLHQNLKKTHVNKYALVYHWQGSDDSHKPALLTAHQDVVPVEPLTIDVWQHPPFSGYYDGEYIWGRGSCDDKPGLVGTLTAVEELLRIGFKPTRTIVLAYGIDEERGGISGATAIRDYLLGAYGEDAFSILIDEGGGYEVGEDAITSSPAVAEKGKFDVRFEISAPGGHSSVPPEHTSIGMIAAIVKELEANPHAAHLNRSGIYYSLLQCQAEHDPALSPHLRKLITHSRKSDKALRALEAELERTDRKFRPLAGTTQAADVVRGGVKTNALPELASVIVNHRIDVHSSVGFLKERITRIVSPVAERFGLDVNAFGAKTAAAGVSAGQLRISDAFGTALEPAPVTPMGDSGPFQLLSGTIIGVLGASNRTGYDKKTFIAPGMSTGNTDTKHYWKLTKHIFRYGHINAGDSFNGAHTVNEAIRAEGFIEAIRFFTWVILNADESPLLE</sequence>
<accession>A0A1M2VY12</accession>
<feature type="binding site" evidence="7">
    <location>
        <position position="308"/>
    </location>
    <ligand>
        <name>Zn(2+)</name>
        <dbReference type="ChEBI" id="CHEBI:29105"/>
        <label>2</label>
    </ligand>
</feature>
<dbReference type="InterPro" id="IPR011650">
    <property type="entry name" value="Peptidase_M20_dimer"/>
</dbReference>
<reference evidence="10 11" key="1">
    <citation type="submission" date="2016-10" db="EMBL/GenBank/DDBJ databases">
        <title>Genome sequence of the basidiomycete white-rot fungus Trametes pubescens.</title>
        <authorList>
            <person name="Makela M.R."/>
            <person name="Granchi Z."/>
            <person name="Peng M."/>
            <person name="De Vries R.P."/>
            <person name="Grigoriev I."/>
            <person name="Riley R."/>
            <person name="Hilden K."/>
        </authorList>
    </citation>
    <scope>NUCLEOTIDE SEQUENCE [LARGE SCALE GENOMIC DNA]</scope>
    <source>
        <strain evidence="10 11">FBCC735</strain>
    </source>
</reference>
<feature type="binding site" evidence="7">
    <location>
        <position position="210"/>
    </location>
    <ligand>
        <name>Zn(2+)</name>
        <dbReference type="ChEBI" id="CHEBI:29105"/>
        <label>2</label>
    </ligand>
</feature>
<keyword evidence="8" id="KW-1133">Transmembrane helix</keyword>
<dbReference type="Gene3D" id="3.40.630.10">
    <property type="entry name" value="Zn peptidases"/>
    <property type="match status" value="1"/>
</dbReference>
<dbReference type="InterPro" id="IPR002933">
    <property type="entry name" value="Peptidase_M20"/>
</dbReference>
<evidence type="ECO:0000259" key="9">
    <source>
        <dbReference type="Pfam" id="PF07687"/>
    </source>
</evidence>
<evidence type="ECO:0000256" key="3">
    <source>
        <dbReference type="ARBA" id="ARBA00022723"/>
    </source>
</evidence>
<evidence type="ECO:0000256" key="1">
    <source>
        <dbReference type="ARBA" id="ARBA00006247"/>
    </source>
</evidence>
<keyword evidence="8" id="KW-0812">Transmembrane</keyword>
<evidence type="ECO:0000313" key="10">
    <source>
        <dbReference type="EMBL" id="OJT12412.1"/>
    </source>
</evidence>
<feature type="binding site" evidence="7">
    <location>
        <position position="280"/>
    </location>
    <ligand>
        <name>Zn(2+)</name>
        <dbReference type="ChEBI" id="CHEBI:29105"/>
        <label>1</label>
    </ligand>
</feature>
<dbReference type="SUPFAM" id="SSF53187">
    <property type="entry name" value="Zn-dependent exopeptidases"/>
    <property type="match status" value="1"/>
</dbReference>
<dbReference type="InterPro" id="IPR036264">
    <property type="entry name" value="Bact_exopeptidase_dim_dom"/>
</dbReference>
<dbReference type="STRING" id="154538.A0A1M2VY12"/>
<feature type="domain" description="Peptidase M20 dimerisation" evidence="9">
    <location>
        <begin position="327"/>
        <end position="480"/>
    </location>
</feature>
<feature type="binding site" evidence="7">
    <location>
        <position position="245"/>
    </location>
    <ligand>
        <name>Zn(2+)</name>
        <dbReference type="ChEBI" id="CHEBI:29105"/>
        <label>2</label>
    </ligand>
</feature>
<protein>
    <submittedName>
        <fullName evidence="10">Carboxypeptidase S</fullName>
    </submittedName>
</protein>
<dbReference type="PIRSF" id="PIRSF037217">
    <property type="entry name" value="Carboxypeptidase_S"/>
    <property type="match status" value="1"/>
</dbReference>
<feature type="active site" evidence="6">
    <location>
        <position position="212"/>
    </location>
</feature>
<proteinExistence type="inferred from homology"/>
<dbReference type="CDD" id="cd05674">
    <property type="entry name" value="M20_yscS"/>
    <property type="match status" value="1"/>
</dbReference>
<feature type="transmembrane region" description="Helical" evidence="8">
    <location>
        <begin position="49"/>
        <end position="67"/>
    </location>
</feature>
<dbReference type="Pfam" id="PF01546">
    <property type="entry name" value="Peptidase_M20"/>
    <property type="match status" value="1"/>
</dbReference>
<keyword evidence="8" id="KW-0472">Membrane</keyword>
<evidence type="ECO:0000256" key="8">
    <source>
        <dbReference type="SAM" id="Phobius"/>
    </source>
</evidence>
<dbReference type="PANTHER" id="PTHR45962:SF1">
    <property type="entry name" value="N-FATTY-ACYL-AMINO ACID SYNTHASE_HYDROLASE PM20D1"/>
    <property type="match status" value="1"/>
</dbReference>
<evidence type="ECO:0000313" key="11">
    <source>
        <dbReference type="Proteomes" id="UP000184267"/>
    </source>
</evidence>
<dbReference type="Pfam" id="PF07687">
    <property type="entry name" value="M20_dimer"/>
    <property type="match status" value="1"/>
</dbReference>
<dbReference type="Proteomes" id="UP000184267">
    <property type="component" value="Unassembled WGS sequence"/>
</dbReference>
<dbReference type="EMBL" id="MNAD01000488">
    <property type="protein sequence ID" value="OJT12412.1"/>
    <property type="molecule type" value="Genomic_DNA"/>
</dbReference>
<keyword evidence="4" id="KW-0378">Hydrolase</keyword>
<keyword evidence="10" id="KW-0121">Carboxypeptidase</keyword>
<keyword evidence="2" id="KW-0645">Protease</keyword>
<feature type="active site" description="Proton acceptor" evidence="6">
    <location>
        <position position="279"/>
    </location>
</feature>
<dbReference type="PANTHER" id="PTHR45962">
    <property type="entry name" value="N-FATTY-ACYL-AMINO ACID SYNTHASE/HYDROLASE PM20D1"/>
    <property type="match status" value="1"/>
</dbReference>
<dbReference type="GO" id="GO:0004181">
    <property type="term" value="F:metallocarboxypeptidase activity"/>
    <property type="evidence" value="ECO:0007669"/>
    <property type="project" value="InterPro"/>
</dbReference>
<dbReference type="AlphaFoldDB" id="A0A1M2VY12"/>
<dbReference type="Gene3D" id="3.30.70.360">
    <property type="match status" value="1"/>
</dbReference>
<comment type="similarity">
    <text evidence="1">Belongs to the peptidase M20A family.</text>
</comment>
<dbReference type="OMA" id="CDDKPGL"/>
<dbReference type="GO" id="GO:0051603">
    <property type="term" value="P:proteolysis involved in protein catabolic process"/>
    <property type="evidence" value="ECO:0007669"/>
    <property type="project" value="TreeGrafter"/>
</dbReference>
<evidence type="ECO:0000256" key="7">
    <source>
        <dbReference type="PIRSR" id="PIRSR037217-2"/>
    </source>
</evidence>
<dbReference type="InterPro" id="IPR047177">
    <property type="entry name" value="Pept_M20A"/>
</dbReference>
<comment type="caution">
    <text evidence="10">The sequence shown here is derived from an EMBL/GenBank/DDBJ whole genome shotgun (WGS) entry which is preliminary data.</text>
</comment>
<evidence type="ECO:0000256" key="4">
    <source>
        <dbReference type="ARBA" id="ARBA00022801"/>
    </source>
</evidence>
<dbReference type="GO" id="GO:0000328">
    <property type="term" value="C:fungal-type vacuole lumen"/>
    <property type="evidence" value="ECO:0007669"/>
    <property type="project" value="TreeGrafter"/>
</dbReference>
<dbReference type="SUPFAM" id="SSF55031">
    <property type="entry name" value="Bacterial exopeptidase dimerisation domain"/>
    <property type="match status" value="1"/>
</dbReference>
<evidence type="ECO:0000256" key="5">
    <source>
        <dbReference type="ARBA" id="ARBA00022833"/>
    </source>
</evidence>
<dbReference type="GO" id="GO:0046872">
    <property type="term" value="F:metal ion binding"/>
    <property type="evidence" value="ECO:0007669"/>
    <property type="project" value="UniProtKB-KW"/>
</dbReference>
<name>A0A1M2VY12_TRAPU</name>
<organism evidence="10 11">
    <name type="scientific">Trametes pubescens</name>
    <name type="common">White-rot fungus</name>
    <dbReference type="NCBI Taxonomy" id="154538"/>
    <lineage>
        <taxon>Eukaryota</taxon>
        <taxon>Fungi</taxon>
        <taxon>Dikarya</taxon>
        <taxon>Basidiomycota</taxon>
        <taxon>Agaricomycotina</taxon>
        <taxon>Agaricomycetes</taxon>
        <taxon>Polyporales</taxon>
        <taxon>Polyporaceae</taxon>
        <taxon>Trametes</taxon>
    </lineage>
</organism>